<feature type="non-terminal residue" evidence="2">
    <location>
        <position position="163"/>
    </location>
</feature>
<dbReference type="AlphaFoldDB" id="A0A0F9DC46"/>
<name>A0A0F9DC46_9ZZZZ</name>
<protein>
    <recommendedName>
        <fullName evidence="1">Bacteriophage/plasmid primase P4 C-terminal domain-containing protein</fullName>
    </recommendedName>
</protein>
<dbReference type="Pfam" id="PF08706">
    <property type="entry name" value="D5_N"/>
    <property type="match status" value="1"/>
</dbReference>
<evidence type="ECO:0000259" key="1">
    <source>
        <dbReference type="Pfam" id="PF08706"/>
    </source>
</evidence>
<feature type="domain" description="Bacteriophage/plasmid primase P4 C-terminal" evidence="1">
    <location>
        <begin position="84"/>
        <end position="162"/>
    </location>
</feature>
<proteinExistence type="predicted"/>
<dbReference type="EMBL" id="LAZR01029542">
    <property type="protein sequence ID" value="KKL59273.1"/>
    <property type="molecule type" value="Genomic_DNA"/>
</dbReference>
<dbReference type="InterPro" id="IPR014818">
    <property type="entry name" value="Phage/plasmid_primase_P4_C"/>
</dbReference>
<organism evidence="2">
    <name type="scientific">marine sediment metagenome</name>
    <dbReference type="NCBI Taxonomy" id="412755"/>
    <lineage>
        <taxon>unclassified sequences</taxon>
        <taxon>metagenomes</taxon>
        <taxon>ecological metagenomes</taxon>
    </lineage>
</organism>
<sequence>MVEVRAREIETFENEGQIINFDNQERQGYKIRFLTHLKNKELPEASETLVEYILNNLKIYTTKDDNKSEMWVYKGGIYIPHGRSEVRELLRKLLGDAFSMYYYNLAISKIEADTFIDPRKFFSTNYKWLVPLENGILNIKERTLQPFNPELIFFSKLPVKYNV</sequence>
<reference evidence="2" key="1">
    <citation type="journal article" date="2015" name="Nature">
        <title>Complex archaea that bridge the gap between prokaryotes and eukaryotes.</title>
        <authorList>
            <person name="Spang A."/>
            <person name="Saw J.H."/>
            <person name="Jorgensen S.L."/>
            <person name="Zaremba-Niedzwiedzka K."/>
            <person name="Martijn J."/>
            <person name="Lind A.E."/>
            <person name="van Eijk R."/>
            <person name="Schleper C."/>
            <person name="Guy L."/>
            <person name="Ettema T.J."/>
        </authorList>
    </citation>
    <scope>NUCLEOTIDE SEQUENCE</scope>
</reference>
<accession>A0A0F9DC46</accession>
<gene>
    <name evidence="2" type="ORF">LCGC14_2217030</name>
</gene>
<evidence type="ECO:0000313" key="2">
    <source>
        <dbReference type="EMBL" id="KKL59273.1"/>
    </source>
</evidence>
<comment type="caution">
    <text evidence="2">The sequence shown here is derived from an EMBL/GenBank/DDBJ whole genome shotgun (WGS) entry which is preliminary data.</text>
</comment>